<dbReference type="InterPro" id="IPR045508">
    <property type="entry name" value="DUF6482"/>
</dbReference>
<evidence type="ECO:0000313" key="1">
    <source>
        <dbReference type="EMBL" id="GLP96980.1"/>
    </source>
</evidence>
<comment type="caution">
    <text evidence="1">The sequence shown here is derived from an EMBL/GenBank/DDBJ whole genome shotgun (WGS) entry which is preliminary data.</text>
</comment>
<protein>
    <submittedName>
        <fullName evidence="1">Uncharacterized protein</fullName>
    </submittedName>
</protein>
<evidence type="ECO:0000313" key="2">
    <source>
        <dbReference type="Proteomes" id="UP001161422"/>
    </source>
</evidence>
<reference evidence="1" key="2">
    <citation type="submission" date="2023-01" db="EMBL/GenBank/DDBJ databases">
        <title>Draft genome sequence of Paraferrimonas sedimenticola strain NBRC 101628.</title>
        <authorList>
            <person name="Sun Q."/>
            <person name="Mori K."/>
        </authorList>
    </citation>
    <scope>NUCLEOTIDE SEQUENCE</scope>
    <source>
        <strain evidence="1">NBRC 101628</strain>
    </source>
</reference>
<sequence length="83" mass="9003">MSQIATIIAVADSTHYLVGATDASGDFIAMPSLQSVQVCKSLFEAKELLREQQVSTAQLTFMSAYDEMCGLPSSQPMRQTITL</sequence>
<reference evidence="1" key="1">
    <citation type="journal article" date="2014" name="Int. J. Syst. Evol. Microbiol.">
        <title>Complete genome sequence of Corynebacterium casei LMG S-19264T (=DSM 44701T), isolated from a smear-ripened cheese.</title>
        <authorList>
            <consortium name="US DOE Joint Genome Institute (JGI-PGF)"/>
            <person name="Walter F."/>
            <person name="Albersmeier A."/>
            <person name="Kalinowski J."/>
            <person name="Ruckert C."/>
        </authorList>
    </citation>
    <scope>NUCLEOTIDE SEQUENCE</scope>
    <source>
        <strain evidence="1">NBRC 101628</strain>
    </source>
</reference>
<name>A0AA37RWH0_9GAMM</name>
<proteinExistence type="predicted"/>
<dbReference type="EMBL" id="BSNC01000005">
    <property type="protein sequence ID" value="GLP96980.1"/>
    <property type="molecule type" value="Genomic_DNA"/>
</dbReference>
<dbReference type="Proteomes" id="UP001161422">
    <property type="component" value="Unassembled WGS sequence"/>
</dbReference>
<organism evidence="1 2">
    <name type="scientific">Paraferrimonas sedimenticola</name>
    <dbReference type="NCBI Taxonomy" id="375674"/>
    <lineage>
        <taxon>Bacteria</taxon>
        <taxon>Pseudomonadati</taxon>
        <taxon>Pseudomonadota</taxon>
        <taxon>Gammaproteobacteria</taxon>
        <taxon>Alteromonadales</taxon>
        <taxon>Ferrimonadaceae</taxon>
        <taxon>Paraferrimonas</taxon>
    </lineage>
</organism>
<dbReference type="Pfam" id="PF20090">
    <property type="entry name" value="DUF6482"/>
    <property type="match status" value="1"/>
</dbReference>
<dbReference type="AlphaFoldDB" id="A0AA37RWH0"/>
<keyword evidence="2" id="KW-1185">Reference proteome</keyword>
<gene>
    <name evidence="1" type="ORF">GCM10007895_22860</name>
</gene>
<accession>A0AA37RWH0</accession>
<dbReference type="RefSeq" id="WP_095504287.1">
    <property type="nucleotide sequence ID" value="NZ_BSNC01000005.1"/>
</dbReference>